<dbReference type="InterPro" id="IPR029063">
    <property type="entry name" value="SAM-dependent_MTases_sf"/>
</dbReference>
<dbReference type="Gene3D" id="3.40.50.150">
    <property type="entry name" value="Vaccinia Virus protein VP39"/>
    <property type="match status" value="1"/>
</dbReference>
<dbReference type="GO" id="GO:0032259">
    <property type="term" value="P:methylation"/>
    <property type="evidence" value="ECO:0007669"/>
    <property type="project" value="UniProtKB-KW"/>
</dbReference>
<feature type="transmembrane region" description="Helical" evidence="1">
    <location>
        <begin position="289"/>
        <end position="307"/>
    </location>
</feature>
<feature type="transmembrane region" description="Helical" evidence="1">
    <location>
        <begin position="327"/>
        <end position="346"/>
    </location>
</feature>
<evidence type="ECO:0000313" key="4">
    <source>
        <dbReference type="Proteomes" id="UP000568888"/>
    </source>
</evidence>
<keyword evidence="3" id="KW-0808">Transferase</keyword>
<dbReference type="EMBL" id="BLXY01000003">
    <property type="protein sequence ID" value="GFO64361.1"/>
    <property type="molecule type" value="Genomic_DNA"/>
</dbReference>
<keyword evidence="5" id="KW-1185">Reference proteome</keyword>
<evidence type="ECO:0000313" key="2">
    <source>
        <dbReference type="EMBL" id="GFO64361.1"/>
    </source>
</evidence>
<feature type="transmembrane region" description="Helical" evidence="1">
    <location>
        <begin position="171"/>
        <end position="193"/>
    </location>
</feature>
<dbReference type="AlphaFoldDB" id="A0A6V8MWC7"/>
<dbReference type="GO" id="GO:0008168">
    <property type="term" value="F:methyltransferase activity"/>
    <property type="evidence" value="ECO:0007669"/>
    <property type="project" value="UniProtKB-KW"/>
</dbReference>
<dbReference type="Pfam" id="PF13489">
    <property type="entry name" value="Methyltransf_23"/>
    <property type="match status" value="1"/>
</dbReference>
<feature type="transmembrane region" description="Helical" evidence="1">
    <location>
        <begin position="89"/>
        <end position="109"/>
    </location>
</feature>
<keyword evidence="1" id="KW-0812">Transmembrane</keyword>
<accession>A0A6V8MWC7</accession>
<protein>
    <submittedName>
        <fullName evidence="3">Class I SAM-dependent methyltransferase</fullName>
    </submittedName>
</protein>
<dbReference type="EMBL" id="CP096574">
    <property type="protein sequence ID" value="UPU34376.1"/>
    <property type="molecule type" value="Genomic_DNA"/>
</dbReference>
<gene>
    <name evidence="2" type="ORF">GMPD_22800</name>
    <name evidence="3" type="ORF">M1B72_13040</name>
</gene>
<sequence length="876" mass="96900">MQNLKQNRITLSGTTWAWGALLLSWVLVFTPHLVNSGFVSDDWSVVRSAFGFADFWDLYRSWFPLFSNRPVAPLVLSLVAKVSLADPRGYILVGLAFWLSSLVILANVLKRFLSLRFVVVFLALASFPSIASTVIFSIATQLVGVASIFFWSLSFLLLDRHLAGKGRLYLAGSYFLVLLSLLTYEITLPLLALNVLYPALFQPAWSRTTVKRHLALYLAPMGGVVTLILLLQKVVMPAFMTVYSRFSPGPLSNCLHNFLTWCWALLVDLPLLLLNSVQTVFEFRSGDPSLKGAALLLALLFAVLLYGVGRANTSTSAGTASQREKKIHLLGIILLALFLASFLYILSGSGAQVAGYPNRGMTSTWIVLALLVAVTADLFWDLPLAVLVFLLIFLNLCCFMVQRERYAVSWSLQREIAASAASKLVAARVPMQHATLLGHVPWHVPDNLNGEVVFQDSWDFSAALWFADKTINVSAMPVNPSSLPRFKVRADGVALDYWESNYGNLWFYEYNARLGSASLVRIANAGDAKAVAARVAAAKFNSWRPPVSERVKELFGGRVSLPLAAAISLLYGVFFWLLSRGRHRLELPVSHSGVCRVCGGTCFSTWKDGDVLPEAVSADHFKVTDSSYGTTYAIERCAGCGFYQGSSSDVLEYYRAMEDPEYESGRIARTRQFRDVIGTLGRFVPSGRLLDVGAGTGMLVEEALACGYHAEGIEPSRWMSAQARQMGLPVVNGVLPDPRVSGPFAAATLVDVIEHVTDPAQLLAEVHGLIEPGGYLLLTTPDIESVAARVMGRRWWHFRLAHVSYFSSRTISLLLQRCGFEIVHVSRPTWYFELAYLVERLLTFVPGVNFRLPARFAKSVVPLNLFDSMQIVCRKR</sequence>
<feature type="transmembrane region" description="Helical" evidence="1">
    <location>
        <begin position="382"/>
        <end position="401"/>
    </location>
</feature>
<proteinExistence type="predicted"/>
<keyword evidence="1" id="KW-1133">Transmembrane helix</keyword>
<keyword evidence="3" id="KW-0489">Methyltransferase</keyword>
<dbReference type="CDD" id="cd02440">
    <property type="entry name" value="AdoMet_MTases"/>
    <property type="match status" value="1"/>
</dbReference>
<feature type="transmembrane region" description="Helical" evidence="1">
    <location>
        <begin position="255"/>
        <end position="277"/>
    </location>
</feature>
<organism evidence="2 4">
    <name type="scientific">Geomonas paludis</name>
    <dbReference type="NCBI Taxonomy" id="2740185"/>
    <lineage>
        <taxon>Bacteria</taxon>
        <taxon>Pseudomonadati</taxon>
        <taxon>Thermodesulfobacteriota</taxon>
        <taxon>Desulfuromonadia</taxon>
        <taxon>Geobacterales</taxon>
        <taxon>Geobacteraceae</taxon>
        <taxon>Geomonas</taxon>
    </lineage>
</organism>
<feature type="transmembrane region" description="Helical" evidence="1">
    <location>
        <begin position="559"/>
        <end position="578"/>
    </location>
</feature>
<reference evidence="3" key="3">
    <citation type="submission" date="2022-04" db="EMBL/GenBank/DDBJ databases">
        <authorList>
            <person name="Liu G."/>
        </authorList>
    </citation>
    <scope>NUCLEOTIDE SEQUENCE</scope>
    <source>
        <strain evidence="3">RG22</strain>
    </source>
</reference>
<dbReference type="SUPFAM" id="SSF53335">
    <property type="entry name" value="S-adenosyl-L-methionine-dependent methyltransferases"/>
    <property type="match status" value="1"/>
</dbReference>
<evidence type="ECO:0000313" key="5">
    <source>
        <dbReference type="Proteomes" id="UP000831485"/>
    </source>
</evidence>
<evidence type="ECO:0000256" key="1">
    <source>
        <dbReference type="SAM" id="Phobius"/>
    </source>
</evidence>
<dbReference type="Proteomes" id="UP000568888">
    <property type="component" value="Unassembled WGS sequence"/>
</dbReference>
<keyword evidence="1" id="KW-0472">Membrane</keyword>
<dbReference type="RefSeq" id="WP_183347340.1">
    <property type="nucleotide sequence ID" value="NZ_BLXY01000003.1"/>
</dbReference>
<evidence type="ECO:0000313" key="3">
    <source>
        <dbReference type="EMBL" id="UPU34376.1"/>
    </source>
</evidence>
<dbReference type="Proteomes" id="UP000831485">
    <property type="component" value="Chromosome"/>
</dbReference>
<reference evidence="2" key="2">
    <citation type="journal article" date="2021" name="Int. J. Syst. Evol. Microbiol.">
        <title>Geomonas silvestris sp. nov., Geomonas paludis sp. nov. and Geomonas limicola sp. nov., isolated from terrestrial environments, and emended description of the genus Geomonas.</title>
        <authorList>
            <person name="Itoh H."/>
            <person name="Xu Z."/>
            <person name="Masuda Y."/>
            <person name="Ushijima N."/>
            <person name="Hayakawa C."/>
            <person name="Shiratori Y."/>
            <person name="Senoo K."/>
        </authorList>
    </citation>
    <scope>NUCLEOTIDE SEQUENCE</scope>
    <source>
        <strain evidence="2">Red736</strain>
    </source>
</reference>
<reference evidence="4" key="1">
    <citation type="submission" date="2020-06" db="EMBL/GenBank/DDBJ databases">
        <title>Draft genomic sequecing of Geomonas sp. Red736.</title>
        <authorList>
            <person name="Itoh H."/>
            <person name="Xu Z.X."/>
            <person name="Ushijima N."/>
            <person name="Masuda Y."/>
            <person name="Shiratori Y."/>
            <person name="Senoo K."/>
        </authorList>
    </citation>
    <scope>NUCLEOTIDE SEQUENCE [LARGE SCALE GENOMIC DNA]</scope>
    <source>
        <strain evidence="4">Red736</strain>
    </source>
</reference>
<name>A0A6V8MWC7_9BACT</name>
<feature type="transmembrane region" description="Helical" evidence="1">
    <location>
        <begin position="214"/>
        <end position="235"/>
    </location>
</feature>
<feature type="transmembrane region" description="Helical" evidence="1">
    <location>
        <begin position="121"/>
        <end position="151"/>
    </location>
</feature>
<dbReference type="PANTHER" id="PTHR43861">
    <property type="entry name" value="TRANS-ACONITATE 2-METHYLTRANSFERASE-RELATED"/>
    <property type="match status" value="1"/>
</dbReference>
<feature type="transmembrane region" description="Helical" evidence="1">
    <location>
        <begin position="15"/>
        <end position="34"/>
    </location>
</feature>